<sequence>MSKKESFIKGTLILAAAALVARVLGLVQRVPLEHLLGPVGDASFGVANSVYLMLLTVATAGIPSTLSKMVSERYALDKPQDAKRVYQAALIFAGFAGIVMTILLWSLAPFYATYIAQVPEASTAIRALAPALLLFPTIAMMRGYFQGRNNMTAGGISQIVEQFARVGTAILLAFILLRLGYADEEVAAGASFGGVLGSIGAFAVMMYFAFKQSRKDQSMGLALNANTQVPLSRIYRDIFTLSIPIVLSSLAVPVVNFIDSSIIKPLISGDVGSDAATNLLGILTNRAQPVAGIPPILAIALSQSLIPIIAAAYARKDESHLRGQVTLAMRIAIMTGMPMVIALTVAAYSINGLLFSTLEGAGVVAMLTFGTIFQITMMTSNSILLGIGKPKITMVTVFIGIVVKLAASFALAPFFGIYGIIASTGLAFLIITALNVRVLKKTVSFSILGSRWAGFAATVVLSAGIGYGLHQLGLRMTDLMPSRLAYLINCGIVGLAVLISYFALLILLGVLREDELKSYPRIVQKVLRPLMRLKRSGNQGARG</sequence>
<dbReference type="EMBL" id="CP118101">
    <property type="protein sequence ID" value="WDH81953.1"/>
    <property type="molecule type" value="Genomic_DNA"/>
</dbReference>
<dbReference type="RefSeq" id="WP_047913549.1">
    <property type="nucleotide sequence ID" value="NZ_CP118101.1"/>
</dbReference>
<name>A0AAX3MY21_9BACL</name>
<keyword evidence="2" id="KW-1003">Cell membrane</keyword>
<evidence type="ECO:0000256" key="5">
    <source>
        <dbReference type="ARBA" id="ARBA00023136"/>
    </source>
</evidence>
<feature type="transmembrane region" description="Helical" evidence="6">
    <location>
        <begin position="238"/>
        <end position="258"/>
    </location>
</feature>
<dbReference type="InterPro" id="IPR050833">
    <property type="entry name" value="Poly_Biosynth_Transport"/>
</dbReference>
<dbReference type="GO" id="GO:0005886">
    <property type="term" value="C:plasma membrane"/>
    <property type="evidence" value="ECO:0007669"/>
    <property type="project" value="UniProtKB-SubCell"/>
</dbReference>
<feature type="transmembrane region" description="Helical" evidence="6">
    <location>
        <begin position="163"/>
        <end position="181"/>
    </location>
</feature>
<accession>A0AAX3MY21</accession>
<comment type="subcellular location">
    <subcellularLocation>
        <location evidence="1">Cell membrane</location>
        <topology evidence="1">Multi-pass membrane protein</topology>
    </subcellularLocation>
</comment>
<organism evidence="7 8">
    <name type="scientific">Paenibacillus urinalis</name>
    <dbReference type="NCBI Taxonomy" id="521520"/>
    <lineage>
        <taxon>Bacteria</taxon>
        <taxon>Bacillati</taxon>
        <taxon>Bacillota</taxon>
        <taxon>Bacilli</taxon>
        <taxon>Bacillales</taxon>
        <taxon>Paenibacillaceae</taxon>
        <taxon>Paenibacillus</taxon>
    </lineage>
</organism>
<dbReference type="PANTHER" id="PTHR30250:SF21">
    <property type="entry name" value="LIPID II FLIPPASE MURJ"/>
    <property type="match status" value="1"/>
</dbReference>
<feature type="transmembrane region" description="Helical" evidence="6">
    <location>
        <begin position="88"/>
        <end position="112"/>
    </location>
</feature>
<reference evidence="7" key="1">
    <citation type="submission" date="2023-02" db="EMBL/GenBank/DDBJ databases">
        <title>Pathogen: clinical or host-associated sample.</title>
        <authorList>
            <person name="Hergert J."/>
            <person name="Casey R."/>
            <person name="Wagner J."/>
            <person name="Young E.L."/>
            <person name="Oakeson K.F."/>
        </authorList>
    </citation>
    <scope>NUCLEOTIDE SEQUENCE</scope>
    <source>
        <strain evidence="7">2022CK-00830</strain>
    </source>
</reference>
<dbReference type="InterPro" id="IPR024923">
    <property type="entry name" value="PG_synth_SpoVB"/>
</dbReference>
<feature type="transmembrane region" description="Helical" evidence="6">
    <location>
        <begin position="417"/>
        <end position="436"/>
    </location>
</feature>
<dbReference type="PIRSF" id="PIRSF038958">
    <property type="entry name" value="PG_synth_SpoVB"/>
    <property type="match status" value="1"/>
</dbReference>
<dbReference type="Pfam" id="PF01943">
    <property type="entry name" value="Polysacc_synt"/>
    <property type="match status" value="1"/>
</dbReference>
<evidence type="ECO:0000256" key="4">
    <source>
        <dbReference type="ARBA" id="ARBA00022989"/>
    </source>
</evidence>
<feature type="transmembrane region" description="Helical" evidence="6">
    <location>
        <begin position="327"/>
        <end position="350"/>
    </location>
</feature>
<dbReference type="InterPro" id="IPR002797">
    <property type="entry name" value="Polysacc_synth"/>
</dbReference>
<feature type="transmembrane region" description="Helical" evidence="6">
    <location>
        <begin position="484"/>
        <end position="511"/>
    </location>
</feature>
<evidence type="ECO:0000256" key="1">
    <source>
        <dbReference type="ARBA" id="ARBA00004651"/>
    </source>
</evidence>
<proteinExistence type="predicted"/>
<dbReference type="PANTHER" id="PTHR30250">
    <property type="entry name" value="PST FAMILY PREDICTED COLANIC ACID TRANSPORTER"/>
    <property type="match status" value="1"/>
</dbReference>
<keyword evidence="3 6" id="KW-0812">Transmembrane</keyword>
<feature type="transmembrane region" description="Helical" evidence="6">
    <location>
        <begin position="49"/>
        <end position="67"/>
    </location>
</feature>
<evidence type="ECO:0000256" key="6">
    <source>
        <dbReference type="SAM" id="Phobius"/>
    </source>
</evidence>
<protein>
    <submittedName>
        <fullName evidence="7">Polysaccharide biosynthesis protein</fullName>
    </submittedName>
</protein>
<evidence type="ECO:0000313" key="7">
    <source>
        <dbReference type="EMBL" id="WDH81953.1"/>
    </source>
</evidence>
<feature type="transmembrane region" description="Helical" evidence="6">
    <location>
        <begin position="448"/>
        <end position="469"/>
    </location>
</feature>
<evidence type="ECO:0000313" key="8">
    <source>
        <dbReference type="Proteomes" id="UP001220962"/>
    </source>
</evidence>
<feature type="transmembrane region" description="Helical" evidence="6">
    <location>
        <begin position="362"/>
        <end position="385"/>
    </location>
</feature>
<feature type="transmembrane region" description="Helical" evidence="6">
    <location>
        <begin position="124"/>
        <end position="142"/>
    </location>
</feature>
<gene>
    <name evidence="7" type="ORF">PUW23_21035</name>
</gene>
<feature type="transmembrane region" description="Helical" evidence="6">
    <location>
        <begin position="392"/>
        <end position="411"/>
    </location>
</feature>
<evidence type="ECO:0000256" key="2">
    <source>
        <dbReference type="ARBA" id="ARBA00022475"/>
    </source>
</evidence>
<feature type="transmembrane region" description="Helical" evidence="6">
    <location>
        <begin position="293"/>
        <end position="315"/>
    </location>
</feature>
<dbReference type="CDD" id="cd13124">
    <property type="entry name" value="MATE_SpoVB_like"/>
    <property type="match status" value="1"/>
</dbReference>
<dbReference type="AlphaFoldDB" id="A0AAX3MY21"/>
<feature type="transmembrane region" description="Helical" evidence="6">
    <location>
        <begin position="187"/>
        <end position="210"/>
    </location>
</feature>
<evidence type="ECO:0000256" key="3">
    <source>
        <dbReference type="ARBA" id="ARBA00022692"/>
    </source>
</evidence>
<keyword evidence="4 6" id="KW-1133">Transmembrane helix</keyword>
<keyword evidence="5 6" id="KW-0472">Membrane</keyword>
<dbReference type="Proteomes" id="UP001220962">
    <property type="component" value="Chromosome"/>
</dbReference>